<sequence length="63" mass="6540">MMTAGMMTAGIRADRAAEASVDPAQRRQVPSQKRQSAVRAGGALVGAAGDMPTWQLDVVGADR</sequence>
<gene>
    <name evidence="2" type="ORF">DM194_27575</name>
</gene>
<reference evidence="2 3" key="1">
    <citation type="submission" date="2018-06" db="EMBL/GenBank/DDBJ databases">
        <title>Complete genome sequencing of Azospirillum sp. M2T2B2.</title>
        <authorList>
            <person name="Heo J."/>
            <person name="Kim S.-J."/>
            <person name="Kwon S.-W."/>
            <person name="Anandham R."/>
        </authorList>
    </citation>
    <scope>NUCLEOTIDE SEQUENCE [LARGE SCALE GENOMIC DNA]</scope>
    <source>
        <strain evidence="2 3">M2T2B2</strain>
        <plasmid evidence="2 3">unnamed5</plasmid>
    </source>
</reference>
<keyword evidence="3" id="KW-1185">Reference proteome</keyword>
<geneLocation type="plasmid" evidence="2 3">
    <name>unnamed5</name>
</geneLocation>
<proteinExistence type="predicted"/>
<name>A0A2U9SF61_9PROT</name>
<evidence type="ECO:0000313" key="2">
    <source>
        <dbReference type="EMBL" id="AWU98024.1"/>
    </source>
</evidence>
<dbReference type="EMBL" id="CP029835">
    <property type="protein sequence ID" value="AWU98024.1"/>
    <property type="molecule type" value="Genomic_DNA"/>
</dbReference>
<dbReference type="KEGG" id="azm:DM194_27575"/>
<feature type="region of interest" description="Disordered" evidence="1">
    <location>
        <begin position="1"/>
        <end position="37"/>
    </location>
</feature>
<keyword evidence="2" id="KW-0614">Plasmid</keyword>
<organism evidence="2 3">
    <name type="scientific">Azospirillum ramasamyi</name>
    <dbReference type="NCBI Taxonomy" id="682998"/>
    <lineage>
        <taxon>Bacteria</taxon>
        <taxon>Pseudomonadati</taxon>
        <taxon>Pseudomonadota</taxon>
        <taxon>Alphaproteobacteria</taxon>
        <taxon>Rhodospirillales</taxon>
        <taxon>Azospirillaceae</taxon>
        <taxon>Azospirillum</taxon>
    </lineage>
</organism>
<evidence type="ECO:0000256" key="1">
    <source>
        <dbReference type="SAM" id="MobiDB-lite"/>
    </source>
</evidence>
<protein>
    <submittedName>
        <fullName evidence="2">Uncharacterized protein</fullName>
    </submittedName>
</protein>
<evidence type="ECO:0000313" key="3">
    <source>
        <dbReference type="Proteomes" id="UP000249605"/>
    </source>
</evidence>
<dbReference type="AlphaFoldDB" id="A0A2U9SF61"/>
<dbReference type="Proteomes" id="UP000249605">
    <property type="component" value="Plasmid unnamed5"/>
</dbReference>
<accession>A0A2U9SF61</accession>